<dbReference type="PANTHER" id="PTHR45801">
    <property type="entry name" value="OS07G0101800 PROTEIN"/>
    <property type="match status" value="1"/>
</dbReference>
<keyword evidence="7" id="KW-0539">Nucleus</keyword>
<dbReference type="GO" id="GO:0005634">
    <property type="term" value="C:nucleus"/>
    <property type="evidence" value="ECO:0007669"/>
    <property type="project" value="UniProtKB-SubCell"/>
</dbReference>
<feature type="compositionally biased region" description="Low complexity" evidence="9">
    <location>
        <begin position="123"/>
        <end position="134"/>
    </location>
</feature>
<accession>A0A5J5C1Q6</accession>
<name>A0A5J5C1Q6_9ASTE</name>
<evidence type="ECO:0000256" key="5">
    <source>
        <dbReference type="ARBA" id="ARBA00023015"/>
    </source>
</evidence>
<protein>
    <recommendedName>
        <fullName evidence="10">C2H2-type domain-containing protein</fullName>
    </recommendedName>
</protein>
<keyword evidence="12" id="KW-1185">Reference proteome</keyword>
<gene>
    <name evidence="11" type="ORF">F0562_000458</name>
</gene>
<dbReference type="OrthoDB" id="780709at2759"/>
<evidence type="ECO:0000256" key="8">
    <source>
        <dbReference type="PROSITE-ProRule" id="PRU00042"/>
    </source>
</evidence>
<evidence type="ECO:0000256" key="4">
    <source>
        <dbReference type="ARBA" id="ARBA00022833"/>
    </source>
</evidence>
<dbReference type="PROSITE" id="PS50157">
    <property type="entry name" value="ZINC_FINGER_C2H2_2"/>
    <property type="match status" value="2"/>
</dbReference>
<feature type="compositionally biased region" description="Low complexity" evidence="9">
    <location>
        <begin position="76"/>
        <end position="104"/>
    </location>
</feature>
<evidence type="ECO:0000259" key="10">
    <source>
        <dbReference type="PROSITE" id="PS50157"/>
    </source>
</evidence>
<evidence type="ECO:0000256" key="7">
    <source>
        <dbReference type="ARBA" id="ARBA00023242"/>
    </source>
</evidence>
<sequence>MKDNNKAKESLDSTSESHGGRDLLGGFLWHPRTYTCSFCKKEFRSAQALGGHMNVHRRDRARLRQSPPRDGQYHFLNLNLNHNPNPSPNSNINFSSPSPSSSLSTRFPPVTSTLHPLVISPSLSSLSSPSLASPMKTKKWGMDSAPNASLSKRDEDLTKMKTSKALFNVGEFKGLTQEGGCKILKKAELVSAERLILYPCIPSKKLSKVFEKHRLMETARQGNSETSSDENDRPEKVNDENTSTGRSYDCTFCKRGFTNAQALGGHMNIHRKDKAKAKQPTESSLSNKPYEDYKIAQYFSRIANEQAQYYAALGQQMNYQTLFPASNPNFPHAYNQSDLHAPGSRNLMNMHEEGMGASLSLQIGGSPQMEDGREKKKGGNGGTKGNELDLELRLGLDP</sequence>
<dbReference type="SUPFAM" id="SSF57667">
    <property type="entry name" value="beta-beta-alpha zinc fingers"/>
    <property type="match status" value="1"/>
</dbReference>
<feature type="compositionally biased region" description="Basic residues" evidence="9">
    <location>
        <begin position="54"/>
        <end position="63"/>
    </location>
</feature>
<proteinExistence type="predicted"/>
<dbReference type="InterPro" id="IPR013087">
    <property type="entry name" value="Znf_C2H2_type"/>
</dbReference>
<keyword evidence="5" id="KW-0805">Transcription regulation</keyword>
<feature type="domain" description="C2H2-type" evidence="10">
    <location>
        <begin position="34"/>
        <end position="61"/>
    </location>
</feature>
<keyword evidence="2" id="KW-0479">Metal-binding</keyword>
<dbReference type="PROSITE" id="PS00028">
    <property type="entry name" value="ZINC_FINGER_C2H2_1"/>
    <property type="match status" value="2"/>
</dbReference>
<feature type="region of interest" description="Disordered" evidence="9">
    <location>
        <begin position="217"/>
        <end position="243"/>
    </location>
</feature>
<dbReference type="InterPro" id="IPR052426">
    <property type="entry name" value="Plant_dev_regulator"/>
</dbReference>
<dbReference type="InterPro" id="IPR036236">
    <property type="entry name" value="Znf_C2H2_sf"/>
</dbReference>
<dbReference type="SMART" id="SM00355">
    <property type="entry name" value="ZnF_C2H2"/>
    <property type="match status" value="2"/>
</dbReference>
<feature type="region of interest" description="Disordered" evidence="9">
    <location>
        <begin position="123"/>
        <end position="156"/>
    </location>
</feature>
<dbReference type="Gene3D" id="3.30.160.60">
    <property type="entry name" value="Classic Zinc Finger"/>
    <property type="match status" value="2"/>
</dbReference>
<feature type="region of interest" description="Disordered" evidence="9">
    <location>
        <begin position="357"/>
        <end position="398"/>
    </location>
</feature>
<keyword evidence="3 8" id="KW-0863">Zinc-finger</keyword>
<comment type="subcellular location">
    <subcellularLocation>
        <location evidence="1">Nucleus</location>
    </subcellularLocation>
</comment>
<evidence type="ECO:0000256" key="9">
    <source>
        <dbReference type="SAM" id="MobiDB-lite"/>
    </source>
</evidence>
<dbReference type="PANTHER" id="PTHR45801:SF110">
    <property type="entry name" value="TRANSCRIPTIONAL REGULATOR SUPERMAN"/>
    <property type="match status" value="1"/>
</dbReference>
<keyword evidence="4" id="KW-0862">Zinc</keyword>
<feature type="compositionally biased region" description="Basic and acidic residues" evidence="9">
    <location>
        <begin position="386"/>
        <end position="398"/>
    </location>
</feature>
<keyword evidence="6" id="KW-0804">Transcription</keyword>
<feature type="domain" description="C2H2-type" evidence="10">
    <location>
        <begin position="248"/>
        <end position="275"/>
    </location>
</feature>
<dbReference type="Proteomes" id="UP000325577">
    <property type="component" value="Linkage Group LG0"/>
</dbReference>
<evidence type="ECO:0000313" key="11">
    <source>
        <dbReference type="EMBL" id="KAA8548774.1"/>
    </source>
</evidence>
<dbReference type="EMBL" id="CM018031">
    <property type="protein sequence ID" value="KAA8548774.1"/>
    <property type="molecule type" value="Genomic_DNA"/>
</dbReference>
<dbReference type="AlphaFoldDB" id="A0A5J5C1Q6"/>
<reference evidence="11 12" key="1">
    <citation type="submission" date="2019-09" db="EMBL/GenBank/DDBJ databases">
        <title>A chromosome-level genome assembly of the Chinese tupelo Nyssa sinensis.</title>
        <authorList>
            <person name="Yang X."/>
            <person name="Kang M."/>
            <person name="Yang Y."/>
            <person name="Xiong H."/>
            <person name="Wang M."/>
            <person name="Zhang Z."/>
            <person name="Wang Z."/>
            <person name="Wu H."/>
            <person name="Ma T."/>
            <person name="Liu J."/>
            <person name="Xi Z."/>
        </authorList>
    </citation>
    <scope>NUCLEOTIDE SEQUENCE [LARGE SCALE GENOMIC DNA]</scope>
    <source>
        <strain evidence="11">J267</strain>
        <tissue evidence="11">Leaf</tissue>
    </source>
</reference>
<evidence type="ECO:0000256" key="6">
    <source>
        <dbReference type="ARBA" id="ARBA00023163"/>
    </source>
</evidence>
<organism evidence="11 12">
    <name type="scientific">Nyssa sinensis</name>
    <dbReference type="NCBI Taxonomy" id="561372"/>
    <lineage>
        <taxon>Eukaryota</taxon>
        <taxon>Viridiplantae</taxon>
        <taxon>Streptophyta</taxon>
        <taxon>Embryophyta</taxon>
        <taxon>Tracheophyta</taxon>
        <taxon>Spermatophyta</taxon>
        <taxon>Magnoliopsida</taxon>
        <taxon>eudicotyledons</taxon>
        <taxon>Gunneridae</taxon>
        <taxon>Pentapetalae</taxon>
        <taxon>asterids</taxon>
        <taxon>Cornales</taxon>
        <taxon>Nyssaceae</taxon>
        <taxon>Nyssa</taxon>
    </lineage>
</organism>
<dbReference type="Pfam" id="PF13912">
    <property type="entry name" value="zf-C2H2_6"/>
    <property type="match status" value="2"/>
</dbReference>
<evidence type="ECO:0000256" key="3">
    <source>
        <dbReference type="ARBA" id="ARBA00022771"/>
    </source>
</evidence>
<evidence type="ECO:0000313" key="12">
    <source>
        <dbReference type="Proteomes" id="UP000325577"/>
    </source>
</evidence>
<feature type="region of interest" description="Disordered" evidence="9">
    <location>
        <begin position="53"/>
        <end position="107"/>
    </location>
</feature>
<dbReference type="GO" id="GO:0008270">
    <property type="term" value="F:zinc ion binding"/>
    <property type="evidence" value="ECO:0007669"/>
    <property type="project" value="UniProtKB-KW"/>
</dbReference>
<evidence type="ECO:0000256" key="2">
    <source>
        <dbReference type="ARBA" id="ARBA00022723"/>
    </source>
</evidence>
<evidence type="ECO:0000256" key="1">
    <source>
        <dbReference type="ARBA" id="ARBA00004123"/>
    </source>
</evidence>
<feature type="compositionally biased region" description="Basic and acidic residues" evidence="9">
    <location>
        <begin position="230"/>
        <end position="239"/>
    </location>
</feature>